<reference evidence="1" key="1">
    <citation type="journal article" date="2014" name="Front. Microbiol.">
        <title>High frequency of phylogenetically diverse reductive dehalogenase-homologous genes in deep subseafloor sedimentary metagenomes.</title>
        <authorList>
            <person name="Kawai M."/>
            <person name="Futagami T."/>
            <person name="Toyoda A."/>
            <person name="Takaki Y."/>
            <person name="Nishi S."/>
            <person name="Hori S."/>
            <person name="Arai W."/>
            <person name="Tsubouchi T."/>
            <person name="Morono Y."/>
            <person name="Uchiyama I."/>
            <person name="Ito T."/>
            <person name="Fujiyama A."/>
            <person name="Inagaki F."/>
            <person name="Takami H."/>
        </authorList>
    </citation>
    <scope>NUCLEOTIDE SEQUENCE</scope>
    <source>
        <strain evidence="1">Expedition CK06-06</strain>
    </source>
</reference>
<feature type="non-terminal residue" evidence="1">
    <location>
        <position position="55"/>
    </location>
</feature>
<evidence type="ECO:0000313" key="1">
    <source>
        <dbReference type="EMBL" id="GAI21744.1"/>
    </source>
</evidence>
<dbReference type="AlphaFoldDB" id="X1NSW1"/>
<accession>X1NSW1</accession>
<protein>
    <submittedName>
        <fullName evidence="1">Uncharacterized protein</fullName>
    </submittedName>
</protein>
<gene>
    <name evidence="1" type="ORF">S06H3_35279</name>
</gene>
<dbReference type="EMBL" id="BARV01021273">
    <property type="protein sequence ID" value="GAI21744.1"/>
    <property type="molecule type" value="Genomic_DNA"/>
</dbReference>
<proteinExistence type="predicted"/>
<sequence length="55" mass="6108">MTILGFGVDKNTLSLHHSVASLKMKGLDKSDSYYEIDSFAKSGFGAILRHDFNED</sequence>
<organism evidence="1">
    <name type="scientific">marine sediment metagenome</name>
    <dbReference type="NCBI Taxonomy" id="412755"/>
    <lineage>
        <taxon>unclassified sequences</taxon>
        <taxon>metagenomes</taxon>
        <taxon>ecological metagenomes</taxon>
    </lineage>
</organism>
<name>X1NSW1_9ZZZZ</name>
<comment type="caution">
    <text evidence="1">The sequence shown here is derived from an EMBL/GenBank/DDBJ whole genome shotgun (WGS) entry which is preliminary data.</text>
</comment>